<feature type="transmembrane region" description="Helical" evidence="8">
    <location>
        <begin position="356"/>
        <end position="378"/>
    </location>
</feature>
<dbReference type="PANTHER" id="PTHR21716:SF53">
    <property type="entry name" value="PERMEASE PERM-RELATED"/>
    <property type="match status" value="1"/>
</dbReference>
<dbReference type="EMBL" id="AP027735">
    <property type="protein sequence ID" value="BDZ59378.1"/>
    <property type="molecule type" value="Genomic_DNA"/>
</dbReference>
<gene>
    <name evidence="9" type="ORF">GCM10025872_30350</name>
</gene>
<evidence type="ECO:0000256" key="4">
    <source>
        <dbReference type="ARBA" id="ARBA00022475"/>
    </source>
</evidence>
<proteinExistence type="inferred from homology"/>
<feature type="transmembrane region" description="Helical" evidence="8">
    <location>
        <begin position="76"/>
        <end position="94"/>
    </location>
</feature>
<evidence type="ECO:0000256" key="5">
    <source>
        <dbReference type="ARBA" id="ARBA00022692"/>
    </source>
</evidence>
<reference evidence="9" key="1">
    <citation type="journal article" date="2014" name="Int. J. Syst. Evol. Microbiol.">
        <title>Complete genome of a new Firmicutes species belonging to the dominant human colonic microbiota ('Ruminococcus bicirculans') reveals two chromosomes and a selective capacity to utilize plant glucans.</title>
        <authorList>
            <consortium name="NISC Comparative Sequencing Program"/>
            <person name="Wegmann U."/>
            <person name="Louis P."/>
            <person name="Goesmann A."/>
            <person name="Henrissat B."/>
            <person name="Duncan S.H."/>
            <person name="Flint H.J."/>
        </authorList>
    </citation>
    <scope>NUCLEOTIDE SEQUENCE</scope>
    <source>
        <strain evidence="9">NBRC 110608</strain>
    </source>
</reference>
<feature type="transmembrane region" description="Helical" evidence="8">
    <location>
        <begin position="249"/>
        <end position="273"/>
    </location>
</feature>
<evidence type="ECO:0000256" key="2">
    <source>
        <dbReference type="ARBA" id="ARBA00009773"/>
    </source>
</evidence>
<sequence>MNEHLLERAEGVLLEDGRNLIGRSRMPRRTVAQQTDSPPTRAAVIGDGVKWTASWALRIAVILLSLWVLMKALAPLWIAILPILLGLVIATVLWPPVRWLRSKGCPGARRGAVAAAGLPHHLHNRGHDRPLRGLAGAGAGEPGERRCDARAGLAGGPPLNIRPQDIDSGVQAVTGKLTESGSQIASGVLGGVSSTVSVLVSLVLALILAFFMVKDGPKFLPWTRRVCGERAGGHLTELLSRMWKTLGGFIRAQALVSLVDAVFIGLGLFFLGIPLWLPLAVITFFGGFIPIVGATVAGALAVLVALVSTSLTKALLVLLLVLAVQQIEGNVLQPILQSRTMSLHPGLVILSVTVGSSMRGVIGAFLAVPAAALLVVLLRYLQEQIDLRSGEKRADELDYLTEEGQQVAQVQQSNAVASQG</sequence>
<comment type="subcellular location">
    <subcellularLocation>
        <location evidence="1">Cell membrane</location>
        <topology evidence="1">Multi-pass membrane protein</topology>
    </subcellularLocation>
</comment>
<dbReference type="InterPro" id="IPR002549">
    <property type="entry name" value="AI-2E-like"/>
</dbReference>
<evidence type="ECO:0000256" key="6">
    <source>
        <dbReference type="ARBA" id="ARBA00022989"/>
    </source>
</evidence>
<keyword evidence="4" id="KW-1003">Cell membrane</keyword>
<name>A0ABN6YVX7_9MICO</name>
<evidence type="ECO:0000313" key="9">
    <source>
        <dbReference type="EMBL" id="BDZ59378.1"/>
    </source>
</evidence>
<keyword evidence="6 8" id="KW-1133">Transmembrane helix</keyword>
<organism evidence="9">
    <name type="scientific">Barrientosiimonas endolithica</name>
    <dbReference type="NCBI Taxonomy" id="1535208"/>
    <lineage>
        <taxon>Bacteria</taxon>
        <taxon>Bacillati</taxon>
        <taxon>Actinomycetota</taxon>
        <taxon>Actinomycetes</taxon>
        <taxon>Micrococcales</taxon>
        <taxon>Dermacoccaceae</taxon>
        <taxon>Barrientosiimonas</taxon>
    </lineage>
</organism>
<comment type="similarity">
    <text evidence="2">Belongs to the autoinducer-2 exporter (AI-2E) (TC 2.A.86) family.</text>
</comment>
<evidence type="ECO:0000256" key="7">
    <source>
        <dbReference type="ARBA" id="ARBA00023136"/>
    </source>
</evidence>
<keyword evidence="7 8" id="KW-0472">Membrane</keyword>
<feature type="transmembrane region" description="Helical" evidence="8">
    <location>
        <begin position="279"/>
        <end position="307"/>
    </location>
</feature>
<dbReference type="Pfam" id="PF01594">
    <property type="entry name" value="AI-2E_transport"/>
    <property type="match status" value="1"/>
</dbReference>
<evidence type="ECO:0000256" key="8">
    <source>
        <dbReference type="SAM" id="Phobius"/>
    </source>
</evidence>
<reference evidence="9" key="2">
    <citation type="submission" date="2023-02" db="EMBL/GenBank/DDBJ databases">
        <authorList>
            <person name="Sun Q."/>
            <person name="Mori K."/>
        </authorList>
    </citation>
    <scope>NUCLEOTIDE SEQUENCE</scope>
    <source>
        <strain evidence="9">NBRC 110608</strain>
    </source>
</reference>
<protein>
    <submittedName>
        <fullName evidence="9">Permease</fullName>
    </submittedName>
</protein>
<feature type="transmembrane region" description="Helical" evidence="8">
    <location>
        <begin position="184"/>
        <end position="211"/>
    </location>
</feature>
<accession>A0ABN6YVX7</accession>
<keyword evidence="3" id="KW-0813">Transport</keyword>
<dbReference type="PANTHER" id="PTHR21716">
    <property type="entry name" value="TRANSMEMBRANE PROTEIN"/>
    <property type="match status" value="1"/>
</dbReference>
<evidence type="ECO:0000256" key="1">
    <source>
        <dbReference type="ARBA" id="ARBA00004651"/>
    </source>
</evidence>
<feature type="transmembrane region" description="Helical" evidence="8">
    <location>
        <begin position="314"/>
        <end position="336"/>
    </location>
</feature>
<feature type="transmembrane region" description="Helical" evidence="8">
    <location>
        <begin position="51"/>
        <end position="69"/>
    </location>
</feature>
<keyword evidence="5 8" id="KW-0812">Transmembrane</keyword>
<evidence type="ECO:0000256" key="3">
    <source>
        <dbReference type="ARBA" id="ARBA00022448"/>
    </source>
</evidence>